<dbReference type="GO" id="GO:0006814">
    <property type="term" value="P:sodium ion transport"/>
    <property type="evidence" value="ECO:0007669"/>
    <property type="project" value="UniProtKB-KW"/>
</dbReference>
<organism evidence="14 15">
    <name type="scientific">Bombyx mandarina</name>
    <name type="common">Wild silk moth</name>
    <name type="synonym">Wild silkworm</name>
    <dbReference type="NCBI Taxonomy" id="7092"/>
    <lineage>
        <taxon>Eukaryota</taxon>
        <taxon>Metazoa</taxon>
        <taxon>Ecdysozoa</taxon>
        <taxon>Arthropoda</taxon>
        <taxon>Hexapoda</taxon>
        <taxon>Insecta</taxon>
        <taxon>Pterygota</taxon>
        <taxon>Neoptera</taxon>
        <taxon>Endopterygota</taxon>
        <taxon>Lepidoptera</taxon>
        <taxon>Glossata</taxon>
        <taxon>Ditrysia</taxon>
        <taxon>Bombycoidea</taxon>
        <taxon>Bombycidae</taxon>
        <taxon>Bombycinae</taxon>
        <taxon>Bombyx</taxon>
    </lineage>
</organism>
<dbReference type="InterPro" id="IPR020846">
    <property type="entry name" value="MFS_dom"/>
</dbReference>
<evidence type="ECO:0000256" key="6">
    <source>
        <dbReference type="ARBA" id="ARBA00022989"/>
    </source>
</evidence>
<dbReference type="AlphaFoldDB" id="A0A6J2JTY5"/>
<feature type="transmembrane region" description="Helical" evidence="12">
    <location>
        <begin position="320"/>
        <end position="342"/>
    </location>
</feature>
<dbReference type="Gene3D" id="1.20.1250.20">
    <property type="entry name" value="MFS general substrate transporter like domains"/>
    <property type="match status" value="2"/>
</dbReference>
<keyword evidence="8 12" id="KW-0472">Membrane</keyword>
<feature type="transmembrane region" description="Helical" evidence="12">
    <location>
        <begin position="182"/>
        <end position="201"/>
    </location>
</feature>
<keyword evidence="9" id="KW-0739">Sodium transport</keyword>
<feature type="transmembrane region" description="Helical" evidence="12">
    <location>
        <begin position="354"/>
        <end position="374"/>
    </location>
</feature>
<dbReference type="PROSITE" id="PS50850">
    <property type="entry name" value="MFS"/>
    <property type="match status" value="1"/>
</dbReference>
<accession>A0A6J2JTY5</accession>
<feature type="transmembrane region" description="Helical" evidence="12">
    <location>
        <begin position="380"/>
        <end position="401"/>
    </location>
</feature>
<dbReference type="OrthoDB" id="2985014at2759"/>
<dbReference type="PANTHER" id="PTHR11662:SF280">
    <property type="entry name" value="FI21844P1-RELATED"/>
    <property type="match status" value="1"/>
</dbReference>
<keyword evidence="7" id="KW-0915">Sodium</keyword>
<dbReference type="GO" id="GO:0006820">
    <property type="term" value="P:monoatomic anion transport"/>
    <property type="evidence" value="ECO:0007669"/>
    <property type="project" value="TreeGrafter"/>
</dbReference>
<dbReference type="InterPro" id="IPR050382">
    <property type="entry name" value="MFS_Na/Anion_cotransporter"/>
</dbReference>
<feature type="transmembrane region" description="Helical" evidence="12">
    <location>
        <begin position="145"/>
        <end position="170"/>
    </location>
</feature>
<dbReference type="Proteomes" id="UP000504629">
    <property type="component" value="Unplaced"/>
</dbReference>
<evidence type="ECO:0000256" key="12">
    <source>
        <dbReference type="SAM" id="Phobius"/>
    </source>
</evidence>
<dbReference type="InterPro" id="IPR036259">
    <property type="entry name" value="MFS_trans_sf"/>
</dbReference>
<evidence type="ECO:0000256" key="3">
    <source>
        <dbReference type="ARBA" id="ARBA00022448"/>
    </source>
</evidence>
<dbReference type="InterPro" id="IPR011701">
    <property type="entry name" value="MFS"/>
</dbReference>
<keyword evidence="14" id="KW-1185">Reference proteome</keyword>
<feature type="transmembrane region" description="Helical" evidence="12">
    <location>
        <begin position="120"/>
        <end position="139"/>
    </location>
</feature>
<keyword evidence="9" id="KW-0406">Ion transport</keyword>
<dbReference type="FunFam" id="1.20.1250.20:FF:000144">
    <property type="entry name" value="Picot, isoform B"/>
    <property type="match status" value="1"/>
</dbReference>
<dbReference type="KEGG" id="bman:114244967"/>
<dbReference type="GO" id="GO:0015293">
    <property type="term" value="F:symporter activity"/>
    <property type="evidence" value="ECO:0007669"/>
    <property type="project" value="UniProtKB-KW"/>
</dbReference>
<evidence type="ECO:0000313" key="14">
    <source>
        <dbReference type="Proteomes" id="UP000504629"/>
    </source>
</evidence>
<evidence type="ECO:0000256" key="10">
    <source>
        <dbReference type="ARBA" id="ARBA00054632"/>
    </source>
</evidence>
<keyword evidence="3" id="KW-0813">Transport</keyword>
<evidence type="ECO:0000259" key="13">
    <source>
        <dbReference type="PROSITE" id="PS50850"/>
    </source>
</evidence>
<evidence type="ECO:0000256" key="11">
    <source>
        <dbReference type="ARBA" id="ARBA00068450"/>
    </source>
</evidence>
<evidence type="ECO:0000256" key="2">
    <source>
        <dbReference type="ARBA" id="ARBA00008586"/>
    </source>
</evidence>
<evidence type="ECO:0000256" key="5">
    <source>
        <dbReference type="ARBA" id="ARBA00022847"/>
    </source>
</evidence>
<keyword evidence="6 12" id="KW-1133">Transmembrane helix</keyword>
<reference evidence="15" key="1">
    <citation type="submission" date="2025-08" db="UniProtKB">
        <authorList>
            <consortium name="RefSeq"/>
        </authorList>
    </citation>
    <scope>IDENTIFICATION</scope>
    <source>
        <tissue evidence="15">Silk gland</tissue>
    </source>
</reference>
<feature type="transmembrane region" description="Helical" evidence="12">
    <location>
        <begin position="90"/>
        <end position="113"/>
    </location>
</feature>
<protein>
    <recommendedName>
        <fullName evidence="11">Putative inorganic phosphate cotransporter</fullName>
    </recommendedName>
</protein>
<evidence type="ECO:0000256" key="4">
    <source>
        <dbReference type="ARBA" id="ARBA00022692"/>
    </source>
</evidence>
<evidence type="ECO:0000256" key="1">
    <source>
        <dbReference type="ARBA" id="ARBA00004141"/>
    </source>
</evidence>
<dbReference type="PANTHER" id="PTHR11662">
    <property type="entry name" value="SOLUTE CARRIER FAMILY 17"/>
    <property type="match status" value="1"/>
</dbReference>
<comment type="function">
    <text evidence="10">May be an inorganic phosphate cotransporter.</text>
</comment>
<dbReference type="SUPFAM" id="SSF103473">
    <property type="entry name" value="MFS general substrate transporter"/>
    <property type="match status" value="1"/>
</dbReference>
<comment type="subcellular location">
    <subcellularLocation>
        <location evidence="1">Membrane</location>
        <topology evidence="1">Multi-pass membrane protein</topology>
    </subcellularLocation>
</comment>
<feature type="transmembrane region" description="Helical" evidence="12">
    <location>
        <begin position="449"/>
        <end position="468"/>
    </location>
</feature>
<feature type="domain" description="Major facilitator superfamily (MFS) profile" evidence="13">
    <location>
        <begin position="48"/>
        <end position="473"/>
    </location>
</feature>
<evidence type="ECO:0000256" key="9">
    <source>
        <dbReference type="ARBA" id="ARBA00023201"/>
    </source>
</evidence>
<dbReference type="FunFam" id="1.20.1250.20:FF:000003">
    <property type="entry name" value="Solute carrier family 17 member 3"/>
    <property type="match status" value="1"/>
</dbReference>
<keyword evidence="4 12" id="KW-0812">Transmembrane</keyword>
<evidence type="ECO:0000256" key="8">
    <source>
        <dbReference type="ARBA" id="ARBA00023136"/>
    </source>
</evidence>
<proteinExistence type="inferred from homology"/>
<dbReference type="RefSeq" id="XP_028032738.1">
    <property type="nucleotide sequence ID" value="XM_028176937.1"/>
</dbReference>
<comment type="similarity">
    <text evidence="2">Belongs to the major facilitator superfamily. Sodium/anion cotransporter family.</text>
</comment>
<feature type="transmembrane region" description="Helical" evidence="12">
    <location>
        <begin position="279"/>
        <end position="300"/>
    </location>
</feature>
<sequence length="509" mass="55644">MEAPKKYKEPRKPFRNTAFSNEVCDSDEEKGNLNPEFGFGIRHVQMICMSFCMIALYMARSSLGVAILAMTDVSRKNDTNVEVYNWDKKTQGLILSSFFWGYMTMQIPAGLLAKKYGGKPILLVALLANGSLCVLLPTLASLGGWPMICLCRVLMGLTQACLFPASHTLLGRWLPANERTTLAGVVYGGAQMGTIIAMPVSGVLAETAMGWKLIFYATGGSMFVTAGLWFWFSASSPEEHPMMSEEEKYYIEMGLNMSTAFHRGNRPTPWKEMLKTGPLWAITVSHIANTVAFVLFFVDLPTYLEMAMQISLKNSALLSALPYFGMWVGSIASSIICEKIYNRGLLSIGACRKIFNSLGLFGTGAGLIVLAFMGPEHKNIAIATVVALLTMCGCTSAGFMVNHLDLSPHFAGVMLSITNFAGSIGSILTPVGTSLILRNDSSDISSWRIVFLATSAICVTANIIYLIFGSGERQPWDRPDWGNRNKSDAEYPSFSALVTTEEVFYGGQL</sequence>
<feature type="transmembrane region" description="Helical" evidence="12">
    <location>
        <begin position="413"/>
        <end position="437"/>
    </location>
</feature>
<dbReference type="GO" id="GO:0016020">
    <property type="term" value="C:membrane"/>
    <property type="evidence" value="ECO:0007669"/>
    <property type="project" value="UniProtKB-SubCell"/>
</dbReference>
<name>A0A6J2JTY5_BOMMA</name>
<dbReference type="GeneID" id="114244967"/>
<evidence type="ECO:0000256" key="7">
    <source>
        <dbReference type="ARBA" id="ARBA00023053"/>
    </source>
</evidence>
<feature type="transmembrane region" description="Helical" evidence="12">
    <location>
        <begin position="213"/>
        <end position="232"/>
    </location>
</feature>
<dbReference type="Pfam" id="PF07690">
    <property type="entry name" value="MFS_1"/>
    <property type="match status" value="1"/>
</dbReference>
<gene>
    <name evidence="15" type="primary">LOC114244967</name>
</gene>
<evidence type="ECO:0000313" key="15">
    <source>
        <dbReference type="RefSeq" id="XP_028032738.1"/>
    </source>
</evidence>
<keyword evidence="5" id="KW-0769">Symport</keyword>
<feature type="transmembrane region" description="Helical" evidence="12">
    <location>
        <begin position="47"/>
        <end position="70"/>
    </location>
</feature>